<reference evidence="6 7" key="1">
    <citation type="journal article" date="2017" name="New Microbes New Infect">
        <title>Genome sequence of 'Leucobacter massiliensis' sp. nov. isolated from human pharynx after travel to the 2014 Hajj.</title>
        <authorList>
            <person name="Leangapichart T."/>
            <person name="Gautret P."/>
            <person name="Nguyen T.T."/>
            <person name="Armstrong N."/>
            <person name="Rolain J.M."/>
        </authorList>
    </citation>
    <scope>NUCLEOTIDE SEQUENCE [LARGE SCALE GENOMIC DNA]</scope>
    <source>
        <strain evidence="6 7">122RC15</strain>
    </source>
</reference>
<evidence type="ECO:0000313" key="7">
    <source>
        <dbReference type="Proteomes" id="UP000238650"/>
    </source>
</evidence>
<dbReference type="Pfam" id="PF00440">
    <property type="entry name" value="TetR_N"/>
    <property type="match status" value="1"/>
</dbReference>
<dbReference type="PANTHER" id="PTHR47506:SF1">
    <property type="entry name" value="HTH-TYPE TRANSCRIPTIONAL REGULATOR YJDC"/>
    <property type="match status" value="1"/>
</dbReference>
<feature type="domain" description="HTH tetR-type" evidence="5">
    <location>
        <begin position="6"/>
        <end position="66"/>
    </location>
</feature>
<comment type="caution">
    <text evidence="6">The sequence shown here is derived from an EMBL/GenBank/DDBJ whole genome shotgun (WGS) entry which is preliminary data.</text>
</comment>
<name>A0A2S9QRA5_9MICO</name>
<evidence type="ECO:0000313" key="6">
    <source>
        <dbReference type="EMBL" id="PRI12123.1"/>
    </source>
</evidence>
<dbReference type="InterPro" id="IPR009057">
    <property type="entry name" value="Homeodomain-like_sf"/>
</dbReference>
<dbReference type="PANTHER" id="PTHR47506">
    <property type="entry name" value="TRANSCRIPTIONAL REGULATORY PROTEIN"/>
    <property type="match status" value="1"/>
</dbReference>
<keyword evidence="2 4" id="KW-0238">DNA-binding</keyword>
<evidence type="ECO:0000259" key="5">
    <source>
        <dbReference type="PROSITE" id="PS50977"/>
    </source>
</evidence>
<evidence type="ECO:0000256" key="2">
    <source>
        <dbReference type="ARBA" id="ARBA00023125"/>
    </source>
</evidence>
<organism evidence="6 7">
    <name type="scientific">Leucobacter massiliensis</name>
    <dbReference type="NCBI Taxonomy" id="1686285"/>
    <lineage>
        <taxon>Bacteria</taxon>
        <taxon>Bacillati</taxon>
        <taxon>Actinomycetota</taxon>
        <taxon>Actinomycetes</taxon>
        <taxon>Micrococcales</taxon>
        <taxon>Microbacteriaceae</taxon>
        <taxon>Leucobacter</taxon>
    </lineage>
</organism>
<dbReference type="Proteomes" id="UP000238650">
    <property type="component" value="Unassembled WGS sequence"/>
</dbReference>
<dbReference type="RefSeq" id="WP_105804432.1">
    <property type="nucleotide sequence ID" value="NZ_MWZD01000013.1"/>
</dbReference>
<dbReference type="InterPro" id="IPR001647">
    <property type="entry name" value="HTH_TetR"/>
</dbReference>
<protein>
    <submittedName>
        <fullName evidence="6">TetR family transcriptional regulator</fullName>
    </submittedName>
</protein>
<dbReference type="PROSITE" id="PS50977">
    <property type="entry name" value="HTH_TETR_2"/>
    <property type="match status" value="1"/>
</dbReference>
<evidence type="ECO:0000256" key="1">
    <source>
        <dbReference type="ARBA" id="ARBA00023015"/>
    </source>
</evidence>
<evidence type="ECO:0000256" key="3">
    <source>
        <dbReference type="ARBA" id="ARBA00023163"/>
    </source>
</evidence>
<keyword evidence="3" id="KW-0804">Transcription</keyword>
<dbReference type="PRINTS" id="PR00455">
    <property type="entry name" value="HTHTETR"/>
</dbReference>
<dbReference type="SUPFAM" id="SSF46689">
    <property type="entry name" value="Homeodomain-like"/>
    <property type="match status" value="1"/>
</dbReference>
<dbReference type="GO" id="GO:0003677">
    <property type="term" value="F:DNA binding"/>
    <property type="evidence" value="ECO:0007669"/>
    <property type="project" value="UniProtKB-UniRule"/>
</dbReference>
<keyword evidence="7" id="KW-1185">Reference proteome</keyword>
<sequence length="192" mass="20467">MGRIQTFDTVDAVRAARAVFWEHGFEGASLPELERATGVGRSSIYHAFGSKRGLFDAAVQSYLDEVIRPRLRPLTVAPVQAGALEEYLSGLRTALLAQGTLPATSGCMLVNSAGAPIGHDEAVAHTIAAYRTELRDAMLAGVRARLPQLDPAEQETLADSCAGLVIAAFALVRVDPEQSARSIDTALALLRR</sequence>
<proteinExistence type="predicted"/>
<dbReference type="AlphaFoldDB" id="A0A2S9QRA5"/>
<keyword evidence="1" id="KW-0805">Transcription regulation</keyword>
<accession>A0A2S9QRA5</accession>
<dbReference type="InterPro" id="IPR036271">
    <property type="entry name" value="Tet_transcr_reg_TetR-rel_C_sf"/>
</dbReference>
<dbReference type="Gene3D" id="1.10.357.10">
    <property type="entry name" value="Tetracycline Repressor, domain 2"/>
    <property type="match status" value="1"/>
</dbReference>
<dbReference type="SUPFAM" id="SSF48498">
    <property type="entry name" value="Tetracyclin repressor-like, C-terminal domain"/>
    <property type="match status" value="1"/>
</dbReference>
<gene>
    <name evidence="6" type="ORF">B4915_03435</name>
</gene>
<dbReference type="OrthoDB" id="9805134at2"/>
<feature type="DNA-binding region" description="H-T-H motif" evidence="4">
    <location>
        <begin position="29"/>
        <end position="48"/>
    </location>
</feature>
<evidence type="ECO:0000256" key="4">
    <source>
        <dbReference type="PROSITE-ProRule" id="PRU00335"/>
    </source>
</evidence>
<dbReference type="EMBL" id="MWZD01000013">
    <property type="protein sequence ID" value="PRI12123.1"/>
    <property type="molecule type" value="Genomic_DNA"/>
</dbReference>